<feature type="chain" id="PRO_5016272635" evidence="1">
    <location>
        <begin position="21"/>
        <end position="172"/>
    </location>
</feature>
<evidence type="ECO:0000313" key="2">
    <source>
        <dbReference type="EMBL" id="PYE56656.1"/>
    </source>
</evidence>
<reference evidence="2 3" key="1">
    <citation type="submission" date="2018-06" db="EMBL/GenBank/DDBJ databases">
        <title>Genomic Encyclopedia of Type Strains, Phase IV (KMG-IV): sequencing the most valuable type-strain genomes for metagenomic binning, comparative biology and taxonomic classification.</title>
        <authorList>
            <person name="Goeker M."/>
        </authorList>
    </citation>
    <scope>NUCLEOTIDE SEQUENCE [LARGE SCALE GENOMIC DNA]</scope>
    <source>
        <strain evidence="2 3">DSM 18048</strain>
    </source>
</reference>
<dbReference type="RefSeq" id="WP_110885117.1">
    <property type="nucleotide sequence ID" value="NZ_QJSX01000001.1"/>
</dbReference>
<comment type="caution">
    <text evidence="2">The sequence shown here is derived from an EMBL/GenBank/DDBJ whole genome shotgun (WGS) entry which is preliminary data.</text>
</comment>
<dbReference type="Proteomes" id="UP000248326">
    <property type="component" value="Unassembled WGS sequence"/>
</dbReference>
<proteinExistence type="predicted"/>
<keyword evidence="3" id="KW-1185">Reference proteome</keyword>
<gene>
    <name evidence="2" type="ORF">DES52_101461</name>
</gene>
<sequence length="172" mass="18596">MHLLSALSLLALGTPTSAFFGSSANLSSTSFCKTYDCSPAVLTRGESPAYIYTHTLNVPGVTAKLFRYPKQARPDTNQARTAPVLAASLDVWISSKTDVRAVAKIVRDLVKTVGGPDELPELYQGCLLNARRSDLPAGFEHVIVRTRLVFVKCVYVKPGAQLTFAVNPVLND</sequence>
<evidence type="ECO:0000256" key="1">
    <source>
        <dbReference type="SAM" id="SignalP"/>
    </source>
</evidence>
<accession>A0A318STU5</accession>
<keyword evidence="1" id="KW-0732">Signal</keyword>
<evidence type="ECO:0000313" key="3">
    <source>
        <dbReference type="Proteomes" id="UP000248326"/>
    </source>
</evidence>
<protein>
    <submittedName>
        <fullName evidence="2">Uncharacterized protein</fullName>
    </submittedName>
</protein>
<name>A0A318STU5_9DEIO</name>
<feature type="signal peptide" evidence="1">
    <location>
        <begin position="1"/>
        <end position="20"/>
    </location>
</feature>
<dbReference type="EMBL" id="QJSX01000001">
    <property type="protein sequence ID" value="PYE56656.1"/>
    <property type="molecule type" value="Genomic_DNA"/>
</dbReference>
<organism evidence="2 3">
    <name type="scientific">Deinococcus yavapaiensis KR-236</name>
    <dbReference type="NCBI Taxonomy" id="694435"/>
    <lineage>
        <taxon>Bacteria</taxon>
        <taxon>Thermotogati</taxon>
        <taxon>Deinococcota</taxon>
        <taxon>Deinococci</taxon>
        <taxon>Deinococcales</taxon>
        <taxon>Deinococcaceae</taxon>
        <taxon>Deinococcus</taxon>
    </lineage>
</organism>
<dbReference type="AlphaFoldDB" id="A0A318STU5"/>